<sequence length="239" mass="26625">MHHNRPIMANFRDYGNVELIMKNVSRLRNTHFSVDYDFPREIQEARGRLWPKYKALKQQNPRSKVHILYPAKLIKDGTIIQDELPEWGKYIGANRLVNLRKISAVHPAHILGKTNSRTDWTASANQYSFDKPAVPTFGVDCAVSMPAKPQPLPPATDAMDFPGNEASTEAAVHIPSVITPEVTQTFTLSTDKTPSNQSQHLVHAPHVPTVINPEVTQTSILSYVQSPQQSWSAPGTGCV</sequence>
<protein>
    <submittedName>
        <fullName evidence="1">Uncharacterized protein</fullName>
    </submittedName>
</protein>
<dbReference type="AlphaFoldDB" id="A0A9D4S5Z3"/>
<organism evidence="1 2">
    <name type="scientific">Dreissena polymorpha</name>
    <name type="common">Zebra mussel</name>
    <name type="synonym">Mytilus polymorpha</name>
    <dbReference type="NCBI Taxonomy" id="45954"/>
    <lineage>
        <taxon>Eukaryota</taxon>
        <taxon>Metazoa</taxon>
        <taxon>Spiralia</taxon>
        <taxon>Lophotrochozoa</taxon>
        <taxon>Mollusca</taxon>
        <taxon>Bivalvia</taxon>
        <taxon>Autobranchia</taxon>
        <taxon>Heteroconchia</taxon>
        <taxon>Euheterodonta</taxon>
        <taxon>Imparidentia</taxon>
        <taxon>Neoheterodontei</taxon>
        <taxon>Myida</taxon>
        <taxon>Dreissenoidea</taxon>
        <taxon>Dreissenidae</taxon>
        <taxon>Dreissena</taxon>
    </lineage>
</organism>
<evidence type="ECO:0000313" key="1">
    <source>
        <dbReference type="EMBL" id="KAH3892846.1"/>
    </source>
</evidence>
<comment type="caution">
    <text evidence="1">The sequence shown here is derived from an EMBL/GenBank/DDBJ whole genome shotgun (WGS) entry which is preliminary data.</text>
</comment>
<evidence type="ECO:0000313" key="2">
    <source>
        <dbReference type="Proteomes" id="UP000828390"/>
    </source>
</evidence>
<proteinExistence type="predicted"/>
<gene>
    <name evidence="1" type="ORF">DPMN_016979</name>
</gene>
<keyword evidence="2" id="KW-1185">Reference proteome</keyword>
<name>A0A9D4S5Z3_DREPO</name>
<dbReference type="EMBL" id="JAIWYP010000001">
    <property type="protein sequence ID" value="KAH3892846.1"/>
    <property type="molecule type" value="Genomic_DNA"/>
</dbReference>
<dbReference type="Proteomes" id="UP000828390">
    <property type="component" value="Unassembled WGS sequence"/>
</dbReference>
<reference evidence="1" key="2">
    <citation type="submission" date="2020-11" db="EMBL/GenBank/DDBJ databases">
        <authorList>
            <person name="McCartney M.A."/>
            <person name="Auch B."/>
            <person name="Kono T."/>
            <person name="Mallez S."/>
            <person name="Becker A."/>
            <person name="Gohl D.M."/>
            <person name="Silverstein K.A.T."/>
            <person name="Koren S."/>
            <person name="Bechman K.B."/>
            <person name="Herman A."/>
            <person name="Abrahante J.E."/>
            <person name="Garbe J."/>
        </authorList>
    </citation>
    <scope>NUCLEOTIDE SEQUENCE</scope>
    <source>
        <strain evidence="1">Duluth1</strain>
        <tissue evidence="1">Whole animal</tissue>
    </source>
</reference>
<accession>A0A9D4S5Z3</accession>
<reference evidence="1" key="1">
    <citation type="journal article" date="2019" name="bioRxiv">
        <title>The Genome of the Zebra Mussel, Dreissena polymorpha: A Resource for Invasive Species Research.</title>
        <authorList>
            <person name="McCartney M.A."/>
            <person name="Auch B."/>
            <person name="Kono T."/>
            <person name="Mallez S."/>
            <person name="Zhang Y."/>
            <person name="Obille A."/>
            <person name="Becker A."/>
            <person name="Abrahante J.E."/>
            <person name="Garbe J."/>
            <person name="Badalamenti J.P."/>
            <person name="Herman A."/>
            <person name="Mangelson H."/>
            <person name="Liachko I."/>
            <person name="Sullivan S."/>
            <person name="Sone E.D."/>
            <person name="Koren S."/>
            <person name="Silverstein K.A.T."/>
            <person name="Beckman K.B."/>
            <person name="Gohl D.M."/>
        </authorList>
    </citation>
    <scope>NUCLEOTIDE SEQUENCE</scope>
    <source>
        <strain evidence="1">Duluth1</strain>
        <tissue evidence="1">Whole animal</tissue>
    </source>
</reference>